<dbReference type="Proteomes" id="UP001501757">
    <property type="component" value="Unassembled WGS sequence"/>
</dbReference>
<name>A0ABN0XCV4_9ALTE</name>
<dbReference type="RefSeq" id="WP_343845473.1">
    <property type="nucleotide sequence ID" value="NZ_BAAAEI010000014.1"/>
</dbReference>
<dbReference type="EMBL" id="BAAAEI010000014">
    <property type="protein sequence ID" value="GAA0360801.1"/>
    <property type="molecule type" value="Genomic_DNA"/>
</dbReference>
<keyword evidence="1" id="KW-0812">Transmembrane</keyword>
<gene>
    <name evidence="2" type="ORF">GCM10009092_26320</name>
</gene>
<feature type="transmembrane region" description="Helical" evidence="1">
    <location>
        <begin position="6"/>
        <end position="28"/>
    </location>
</feature>
<organism evidence="2 3">
    <name type="scientific">Bowmanella denitrificans</name>
    <dbReference type="NCBI Taxonomy" id="366582"/>
    <lineage>
        <taxon>Bacteria</taxon>
        <taxon>Pseudomonadati</taxon>
        <taxon>Pseudomonadota</taxon>
        <taxon>Gammaproteobacteria</taxon>
        <taxon>Alteromonadales</taxon>
        <taxon>Alteromonadaceae</taxon>
        <taxon>Bowmanella</taxon>
    </lineage>
</organism>
<proteinExistence type="predicted"/>
<comment type="caution">
    <text evidence="2">The sequence shown here is derived from an EMBL/GenBank/DDBJ whole genome shotgun (WGS) entry which is preliminary data.</text>
</comment>
<feature type="transmembrane region" description="Helical" evidence="1">
    <location>
        <begin position="227"/>
        <end position="246"/>
    </location>
</feature>
<feature type="transmembrane region" description="Helical" evidence="1">
    <location>
        <begin position="66"/>
        <end position="85"/>
    </location>
</feature>
<reference evidence="2 3" key="1">
    <citation type="journal article" date="2019" name="Int. J. Syst. Evol. Microbiol.">
        <title>The Global Catalogue of Microorganisms (GCM) 10K type strain sequencing project: providing services to taxonomists for standard genome sequencing and annotation.</title>
        <authorList>
            <consortium name="The Broad Institute Genomics Platform"/>
            <consortium name="The Broad Institute Genome Sequencing Center for Infectious Disease"/>
            <person name="Wu L."/>
            <person name="Ma J."/>
        </authorList>
    </citation>
    <scope>NUCLEOTIDE SEQUENCE [LARGE SCALE GENOMIC DNA]</scope>
    <source>
        <strain evidence="2 3">JCM 13378</strain>
    </source>
</reference>
<protein>
    <recommendedName>
        <fullName evidence="4">High-affinity iron transporter</fullName>
    </recommendedName>
</protein>
<keyword evidence="1" id="KW-1133">Transmembrane helix</keyword>
<feature type="transmembrane region" description="Helical" evidence="1">
    <location>
        <begin position="97"/>
        <end position="122"/>
    </location>
</feature>
<evidence type="ECO:0000313" key="2">
    <source>
        <dbReference type="EMBL" id="GAA0360801.1"/>
    </source>
</evidence>
<evidence type="ECO:0008006" key="4">
    <source>
        <dbReference type="Google" id="ProtNLM"/>
    </source>
</evidence>
<evidence type="ECO:0000313" key="3">
    <source>
        <dbReference type="Proteomes" id="UP001501757"/>
    </source>
</evidence>
<evidence type="ECO:0000256" key="1">
    <source>
        <dbReference type="SAM" id="Phobius"/>
    </source>
</evidence>
<sequence>MVLINSVILFLRDALPVFVLISLLLAFANFAGRRWYWLGGALLMGLAGSMLLTHQVDNLSEWLEGAGVEVFIFACQLIIYALLLINLQCQFKDYQNAWIATAVLMVGLVLTLDGANFLVYLFSYWSHEQTPMALVMGTILGGTVCMSLAVLLYIGCQHWLASGYPLLCALLMLLWGAGQLSYSLNLLSQVDLLPPMRPVWDTSDWIADNSELGHLLNSLMGYEAAPGLLQIIVYMLAVLLPFIWLYHLNRHAYPTPVVKGEV</sequence>
<accession>A0ABN0XCV4</accession>
<feature type="transmembrane region" description="Helical" evidence="1">
    <location>
        <begin position="35"/>
        <end position="54"/>
    </location>
</feature>
<feature type="transmembrane region" description="Helical" evidence="1">
    <location>
        <begin position="134"/>
        <end position="154"/>
    </location>
</feature>
<keyword evidence="1" id="KW-0472">Membrane</keyword>
<feature type="transmembrane region" description="Helical" evidence="1">
    <location>
        <begin position="166"/>
        <end position="187"/>
    </location>
</feature>
<keyword evidence="3" id="KW-1185">Reference proteome</keyword>